<keyword evidence="3 6" id="KW-0560">Oxidoreductase</keyword>
<feature type="binding site" evidence="5">
    <location>
        <begin position="73"/>
        <end position="74"/>
    </location>
    <ligand>
        <name>FAD</name>
        <dbReference type="ChEBI" id="CHEBI:57692"/>
    </ligand>
</feature>
<name>A0AB34KDD7_9PEZI</name>
<evidence type="ECO:0000313" key="9">
    <source>
        <dbReference type="EMBL" id="KAL1583193.1"/>
    </source>
</evidence>
<feature type="compositionally biased region" description="Polar residues" evidence="7">
    <location>
        <begin position="1"/>
        <end position="14"/>
    </location>
</feature>
<dbReference type="GeneID" id="96009362"/>
<organism evidence="9 10">
    <name type="scientific">Cladosporium halotolerans</name>
    <dbReference type="NCBI Taxonomy" id="1052096"/>
    <lineage>
        <taxon>Eukaryota</taxon>
        <taxon>Fungi</taxon>
        <taxon>Dikarya</taxon>
        <taxon>Ascomycota</taxon>
        <taxon>Pezizomycotina</taxon>
        <taxon>Dothideomycetes</taxon>
        <taxon>Dothideomycetidae</taxon>
        <taxon>Cladosporiales</taxon>
        <taxon>Cladosporiaceae</taxon>
        <taxon>Cladosporium</taxon>
    </lineage>
</organism>
<keyword evidence="6" id="KW-0285">Flavoprotein</keyword>
<accession>A0AB34KDD7</accession>
<feature type="binding site" evidence="5">
    <location>
        <position position="278"/>
    </location>
    <ligand>
        <name>FAD</name>
        <dbReference type="ChEBI" id="CHEBI:57692"/>
    </ligand>
</feature>
<dbReference type="SUPFAM" id="SSF51905">
    <property type="entry name" value="FAD/NAD(P)-binding domain"/>
    <property type="match status" value="1"/>
</dbReference>
<dbReference type="InterPro" id="IPR050703">
    <property type="entry name" value="Flavin_MAO"/>
</dbReference>
<reference evidence="9 10" key="1">
    <citation type="journal article" date="2020" name="Microbiol. Resour. Announc.">
        <title>Draft Genome Sequence of a Cladosporium Species Isolated from the Mesophotic Ascidian Didemnum maculosum.</title>
        <authorList>
            <person name="Gioti A."/>
            <person name="Siaperas R."/>
            <person name="Nikolaivits E."/>
            <person name="Le Goff G."/>
            <person name="Ouazzani J."/>
            <person name="Kotoulas G."/>
            <person name="Topakas E."/>
        </authorList>
    </citation>
    <scope>NUCLEOTIDE SEQUENCE [LARGE SCALE GENOMIC DNA]</scope>
    <source>
        <strain evidence="9 10">TM138-S3</strain>
    </source>
</reference>
<feature type="binding site" evidence="5">
    <location>
        <position position="387"/>
    </location>
    <ligand>
        <name>substrate</name>
    </ligand>
</feature>
<dbReference type="PRINTS" id="PR00757">
    <property type="entry name" value="AMINEOXDASEF"/>
</dbReference>
<proteinExistence type="inferred from homology"/>
<comment type="catalytic activity">
    <reaction evidence="4">
        <text>a secondary aliphatic amine + O2 + H2O = a primary amine + an aldehyde + H2O2</text>
        <dbReference type="Rhea" id="RHEA:26414"/>
        <dbReference type="ChEBI" id="CHEBI:15377"/>
        <dbReference type="ChEBI" id="CHEBI:15379"/>
        <dbReference type="ChEBI" id="CHEBI:16240"/>
        <dbReference type="ChEBI" id="CHEBI:17478"/>
        <dbReference type="ChEBI" id="CHEBI:58855"/>
        <dbReference type="ChEBI" id="CHEBI:65296"/>
        <dbReference type="EC" id="1.4.3.4"/>
    </reaction>
</comment>
<evidence type="ECO:0000256" key="6">
    <source>
        <dbReference type="RuleBase" id="RU362067"/>
    </source>
</evidence>
<evidence type="ECO:0000256" key="2">
    <source>
        <dbReference type="ARBA" id="ARBA00005995"/>
    </source>
</evidence>
<dbReference type="Pfam" id="PF01593">
    <property type="entry name" value="Amino_oxidase"/>
    <property type="match status" value="1"/>
</dbReference>
<comment type="cofactor">
    <cofactor evidence="1 6">
        <name>FAD</name>
        <dbReference type="ChEBI" id="CHEBI:57692"/>
    </cofactor>
</comment>
<comment type="similarity">
    <text evidence="2 6">Belongs to the flavin monoamine oxidase family.</text>
</comment>
<gene>
    <name evidence="9" type="ORF">WHR41_07920</name>
</gene>
<dbReference type="EC" id="1.4.3.-" evidence="6"/>
<feature type="region of interest" description="Disordered" evidence="7">
    <location>
        <begin position="1"/>
        <end position="22"/>
    </location>
</feature>
<dbReference type="Proteomes" id="UP000803884">
    <property type="component" value="Unassembled WGS sequence"/>
</dbReference>
<sequence>MSARNSQTTRTTDGYQFDSAGPSFSGLPTDAVVSSSPNTRSSYDVIVIGAGFAGLVAARDLALDRNLRVLLIEARDRIGGRTWTAKAWGEEFEMGGTYVHWSQPHVYAEMHRHDLVKDLKTSAGTTDMDFVLYKPQNSSVQRLDDIGGYNAKLAEVAEKLFSIDGMTPRELMPYPHDPSRSQPWMKFDLMSVQNRLDQLDMPKEDKDLFAAHTNSFGSATPSDIAYTDALRWFALGGYSLPTMYDAAAAFKLGNGGMTNLARHALSQYRGDRILHKVVSSLDQTAASRVTVSCTDGSSYNASRVICTIPLNCLGDVEFDPPLPPMKRDAINEGHINVGEKYHFAIDEKQGNWFANTADSNASDFVFGLKDHNGTQSPSQKNTYAMCFGYNGRLRDFTSNAKVISEFKKLQPDGNVKGYLSHCWSEDPYAKGAWYCAGPGMTTRNLKVLQEPHGMIFMASADWANGWRGFIDGAIEQGTRAAAKVKLALEQDHAGLTAKI</sequence>
<keyword evidence="10" id="KW-1185">Reference proteome</keyword>
<dbReference type="Gene3D" id="6.10.140.1210">
    <property type="match status" value="1"/>
</dbReference>
<keyword evidence="6" id="KW-0274">FAD</keyword>
<evidence type="ECO:0000256" key="5">
    <source>
        <dbReference type="PIRSR" id="PIRSR601613-1"/>
    </source>
</evidence>
<dbReference type="PANTHER" id="PTHR43563">
    <property type="entry name" value="AMINE OXIDASE"/>
    <property type="match status" value="1"/>
</dbReference>
<evidence type="ECO:0000256" key="7">
    <source>
        <dbReference type="SAM" id="MobiDB-lite"/>
    </source>
</evidence>
<feature type="domain" description="Amine oxidase" evidence="8">
    <location>
        <begin position="52"/>
        <end position="484"/>
    </location>
</feature>
<evidence type="ECO:0000256" key="4">
    <source>
        <dbReference type="ARBA" id="ARBA00048448"/>
    </source>
</evidence>
<dbReference type="InterPro" id="IPR001613">
    <property type="entry name" value="Flavin_amine_oxidase"/>
</dbReference>
<evidence type="ECO:0000313" key="10">
    <source>
        <dbReference type="Proteomes" id="UP000803884"/>
    </source>
</evidence>
<dbReference type="Gene3D" id="3.90.660.10">
    <property type="match status" value="1"/>
</dbReference>
<dbReference type="InterPro" id="IPR002937">
    <property type="entry name" value="Amino_oxidase"/>
</dbReference>
<dbReference type="Gene3D" id="3.50.50.60">
    <property type="entry name" value="FAD/NAD(P)-binding domain"/>
    <property type="match status" value="2"/>
</dbReference>
<dbReference type="InterPro" id="IPR036188">
    <property type="entry name" value="FAD/NAD-bd_sf"/>
</dbReference>
<evidence type="ECO:0000256" key="3">
    <source>
        <dbReference type="ARBA" id="ARBA00023002"/>
    </source>
</evidence>
<dbReference type="GO" id="GO:0097621">
    <property type="term" value="F:monoamine oxidase activity"/>
    <property type="evidence" value="ECO:0007669"/>
    <property type="project" value="UniProtKB-EC"/>
</dbReference>
<evidence type="ECO:0000259" key="8">
    <source>
        <dbReference type="Pfam" id="PF01593"/>
    </source>
</evidence>
<dbReference type="PANTHER" id="PTHR43563:SF1">
    <property type="entry name" value="AMINE OXIDASE [FLAVIN-CONTAINING] B"/>
    <property type="match status" value="1"/>
</dbReference>
<evidence type="ECO:0000256" key="1">
    <source>
        <dbReference type="ARBA" id="ARBA00001974"/>
    </source>
</evidence>
<dbReference type="RefSeq" id="XP_069226300.1">
    <property type="nucleotide sequence ID" value="XM_069376524.1"/>
</dbReference>
<comment type="caution">
    <text evidence="9">The sequence shown here is derived from an EMBL/GenBank/DDBJ whole genome shotgun (WGS) entry which is preliminary data.</text>
</comment>
<protein>
    <recommendedName>
        <fullName evidence="6">Amine oxidase</fullName>
        <ecNumber evidence="6">1.4.3.-</ecNumber>
    </recommendedName>
</protein>
<dbReference type="AlphaFoldDB" id="A0AB34KDD7"/>
<dbReference type="EMBL" id="JAAQHG020000038">
    <property type="protein sequence ID" value="KAL1583193.1"/>
    <property type="molecule type" value="Genomic_DNA"/>
</dbReference>